<evidence type="ECO:0000313" key="7">
    <source>
        <dbReference type="EMBL" id="VAX37247.1"/>
    </source>
</evidence>
<name>A0A3B1E458_9ZZZZ</name>
<dbReference type="InterPro" id="IPR051360">
    <property type="entry name" value="Neuronal_Pentraxin_Related"/>
</dbReference>
<dbReference type="PROSITE" id="PS51828">
    <property type="entry name" value="PTX_2"/>
    <property type="match status" value="1"/>
</dbReference>
<reference evidence="7" key="1">
    <citation type="submission" date="2018-06" db="EMBL/GenBank/DDBJ databases">
        <authorList>
            <person name="Zhirakovskaya E."/>
        </authorList>
    </citation>
    <scope>NUCLEOTIDE SEQUENCE</scope>
</reference>
<keyword evidence="2" id="KW-0479">Metal-binding</keyword>
<evidence type="ECO:0000256" key="5">
    <source>
        <dbReference type="ARBA" id="ARBA00023180"/>
    </source>
</evidence>
<evidence type="ECO:0000259" key="6">
    <source>
        <dbReference type="PROSITE" id="PS51828"/>
    </source>
</evidence>
<sequence>SYASSASANDWLLYNSSNLNIFRGGQSIVTGVALNDDLWHQVAVSWQGSDGALKVYKDGVLAFTGTLASGTSISEGGSLILGQEQDSVGGGFDSGQTYTGSMDEVRIYNQVLSDSDVSALYTADING</sequence>
<dbReference type="PRINTS" id="PR00895">
    <property type="entry name" value="PENTAXIN"/>
</dbReference>
<dbReference type="SUPFAM" id="SSF49899">
    <property type="entry name" value="Concanavalin A-like lectins/glucanases"/>
    <property type="match status" value="1"/>
</dbReference>
<evidence type="ECO:0000256" key="2">
    <source>
        <dbReference type="ARBA" id="ARBA00022723"/>
    </source>
</evidence>
<dbReference type="GO" id="GO:0046872">
    <property type="term" value="F:metal ion binding"/>
    <property type="evidence" value="ECO:0007669"/>
    <property type="project" value="UniProtKB-KW"/>
</dbReference>
<evidence type="ECO:0000256" key="4">
    <source>
        <dbReference type="ARBA" id="ARBA00023157"/>
    </source>
</evidence>
<gene>
    <name evidence="7" type="ORF">MNBD_UNCLBAC01-966</name>
</gene>
<feature type="domain" description="Pentraxin (PTX)" evidence="6">
    <location>
        <begin position="1"/>
        <end position="127"/>
    </location>
</feature>
<dbReference type="PANTHER" id="PTHR19277:SF125">
    <property type="entry name" value="B6"/>
    <property type="match status" value="1"/>
</dbReference>
<dbReference type="EMBL" id="UOGJ01000122">
    <property type="protein sequence ID" value="VAX37247.1"/>
    <property type="molecule type" value="Genomic_DNA"/>
</dbReference>
<comment type="cofactor">
    <cofactor evidence="1">
        <name>Ca(2+)</name>
        <dbReference type="ChEBI" id="CHEBI:29108"/>
    </cofactor>
</comment>
<dbReference type="PANTHER" id="PTHR19277">
    <property type="entry name" value="PENTRAXIN"/>
    <property type="match status" value="1"/>
</dbReference>
<keyword evidence="4" id="KW-1015">Disulfide bond</keyword>
<dbReference type="AlphaFoldDB" id="A0A3B1E458"/>
<dbReference type="Pfam" id="PF00354">
    <property type="entry name" value="Pentaxin"/>
    <property type="match status" value="1"/>
</dbReference>
<keyword evidence="3" id="KW-0106">Calcium</keyword>
<evidence type="ECO:0000256" key="3">
    <source>
        <dbReference type="ARBA" id="ARBA00022837"/>
    </source>
</evidence>
<dbReference type="Gene3D" id="2.60.120.200">
    <property type="match status" value="1"/>
</dbReference>
<evidence type="ECO:0000256" key="1">
    <source>
        <dbReference type="ARBA" id="ARBA00001913"/>
    </source>
</evidence>
<keyword evidence="5" id="KW-0325">Glycoprotein</keyword>
<dbReference type="InterPro" id="IPR001759">
    <property type="entry name" value="PTX_dom"/>
</dbReference>
<proteinExistence type="predicted"/>
<feature type="non-terminal residue" evidence="7">
    <location>
        <position position="1"/>
    </location>
</feature>
<protein>
    <recommendedName>
        <fullName evidence="6">Pentraxin (PTX) domain-containing protein</fullName>
    </recommendedName>
</protein>
<organism evidence="7">
    <name type="scientific">hydrothermal vent metagenome</name>
    <dbReference type="NCBI Taxonomy" id="652676"/>
    <lineage>
        <taxon>unclassified sequences</taxon>
        <taxon>metagenomes</taxon>
        <taxon>ecological metagenomes</taxon>
    </lineage>
</organism>
<accession>A0A3B1E458</accession>
<dbReference type="SMART" id="SM00159">
    <property type="entry name" value="PTX"/>
    <property type="match status" value="1"/>
</dbReference>
<dbReference type="InterPro" id="IPR013320">
    <property type="entry name" value="ConA-like_dom_sf"/>
</dbReference>